<evidence type="ECO:0000256" key="2">
    <source>
        <dbReference type="ARBA" id="ARBA00004841"/>
    </source>
</evidence>
<dbReference type="Pfam" id="PF12062">
    <property type="entry name" value="HSNSD-CE"/>
    <property type="match status" value="1"/>
</dbReference>
<dbReference type="Gene3D" id="3.40.50.300">
    <property type="entry name" value="P-loop containing nucleotide triphosphate hydrolases"/>
    <property type="match status" value="1"/>
</dbReference>
<comment type="similarity">
    <text evidence="4">Belongs to the sulfotransferase 1 family. NDST subfamily.</text>
</comment>
<dbReference type="InterPro" id="IPR037359">
    <property type="entry name" value="NST/OST"/>
</dbReference>
<dbReference type="UniPathway" id="UPA00756"/>
<keyword evidence="25" id="KW-1185">Reference proteome</keyword>
<protein>
    <recommendedName>
        <fullName evidence="5">[heparan sulfate]-glucosamine N-sulfotransferase</fullName>
        <ecNumber evidence="5">2.8.2.8</ecNumber>
    </recommendedName>
</protein>
<evidence type="ECO:0000256" key="11">
    <source>
        <dbReference type="ARBA" id="ARBA00023034"/>
    </source>
</evidence>
<feature type="binding site" evidence="17">
    <location>
        <position position="857"/>
    </location>
    <ligand>
        <name>3'-phosphoadenylyl sulfate</name>
        <dbReference type="ChEBI" id="CHEBI:58339"/>
    </ligand>
</feature>
<evidence type="ECO:0000256" key="13">
    <source>
        <dbReference type="ARBA" id="ARBA00023157"/>
    </source>
</evidence>
<evidence type="ECO:0000256" key="10">
    <source>
        <dbReference type="ARBA" id="ARBA00022989"/>
    </source>
</evidence>
<keyword evidence="15" id="KW-0511">Multifunctional enzyme</keyword>
<feature type="signal peptide" evidence="20">
    <location>
        <begin position="1"/>
        <end position="17"/>
    </location>
</feature>
<keyword evidence="20" id="KW-0732">Signal</keyword>
<keyword evidence="14" id="KW-0325">Glycoprotein</keyword>
<keyword evidence="13 18" id="KW-1015">Disulfide bond</keyword>
<evidence type="ECO:0000256" key="5">
    <source>
        <dbReference type="ARBA" id="ARBA00012979"/>
    </source>
</evidence>
<gene>
    <name evidence="24" type="ORF">Fcan01_27560</name>
</gene>
<feature type="compositionally biased region" description="Low complexity" evidence="19">
    <location>
        <begin position="96"/>
        <end position="122"/>
    </location>
</feature>
<dbReference type="PANTHER" id="PTHR10605">
    <property type="entry name" value="HEPARAN SULFATE SULFOTRANSFERASE"/>
    <property type="match status" value="1"/>
</dbReference>
<feature type="chain" id="PRO_5013257172" description="[heparan sulfate]-glucosamine N-sulfotransferase" evidence="20">
    <location>
        <begin position="18"/>
        <end position="1025"/>
    </location>
</feature>
<reference evidence="24 25" key="1">
    <citation type="submission" date="2015-12" db="EMBL/GenBank/DDBJ databases">
        <title>The genome of Folsomia candida.</title>
        <authorList>
            <person name="Faddeeva A."/>
            <person name="Derks M.F."/>
            <person name="Anvar Y."/>
            <person name="Smit S."/>
            <person name="Van Straalen N."/>
            <person name="Roelofs D."/>
        </authorList>
    </citation>
    <scope>NUCLEOTIDE SEQUENCE [LARGE SCALE GENOMIC DNA]</scope>
    <source>
        <strain evidence="24 25">VU population</strain>
        <tissue evidence="24">Whole body</tissue>
    </source>
</reference>
<dbReference type="InterPro" id="IPR027417">
    <property type="entry name" value="P-loop_NTPase"/>
</dbReference>
<organism evidence="24 25">
    <name type="scientific">Folsomia candida</name>
    <name type="common">Springtail</name>
    <dbReference type="NCBI Taxonomy" id="158441"/>
    <lineage>
        <taxon>Eukaryota</taxon>
        <taxon>Metazoa</taxon>
        <taxon>Ecdysozoa</taxon>
        <taxon>Arthropoda</taxon>
        <taxon>Hexapoda</taxon>
        <taxon>Collembola</taxon>
        <taxon>Entomobryomorpha</taxon>
        <taxon>Isotomoidea</taxon>
        <taxon>Isotomidae</taxon>
        <taxon>Proisotominae</taxon>
        <taxon>Folsomia</taxon>
    </lineage>
</organism>
<accession>A0A226CWD8</accession>
<dbReference type="InterPro" id="IPR056793">
    <property type="entry name" value="HSNSD_N"/>
</dbReference>
<dbReference type="OrthoDB" id="8958249at2759"/>
<evidence type="ECO:0000256" key="7">
    <source>
        <dbReference type="ARBA" id="ARBA00022692"/>
    </source>
</evidence>
<dbReference type="EC" id="2.8.2.8" evidence="5"/>
<feature type="active site" description="For sulfotransferase activity" evidence="16">
    <location>
        <position position="717"/>
    </location>
</feature>
<dbReference type="GO" id="GO:0000139">
    <property type="term" value="C:Golgi membrane"/>
    <property type="evidence" value="ECO:0007669"/>
    <property type="project" value="UniProtKB-SubCell"/>
</dbReference>
<evidence type="ECO:0000256" key="16">
    <source>
        <dbReference type="PIRSR" id="PIRSR637359-1"/>
    </source>
</evidence>
<dbReference type="EMBL" id="LNIX01000054">
    <property type="protein sequence ID" value="OXA37675.1"/>
    <property type="molecule type" value="Genomic_DNA"/>
</dbReference>
<feature type="binding site" evidence="17">
    <location>
        <begin position="978"/>
        <end position="982"/>
    </location>
    <ligand>
        <name>3'-phosphoadenylyl sulfate</name>
        <dbReference type="ChEBI" id="CHEBI:58339"/>
    </ligand>
</feature>
<evidence type="ECO:0000256" key="1">
    <source>
        <dbReference type="ARBA" id="ARBA00004323"/>
    </source>
</evidence>
<evidence type="ECO:0000259" key="22">
    <source>
        <dbReference type="Pfam" id="PF12062"/>
    </source>
</evidence>
<evidence type="ECO:0000256" key="20">
    <source>
        <dbReference type="SAM" id="SignalP"/>
    </source>
</evidence>
<evidence type="ECO:0000313" key="24">
    <source>
        <dbReference type="EMBL" id="OXA37675.1"/>
    </source>
</evidence>
<evidence type="ECO:0000256" key="19">
    <source>
        <dbReference type="SAM" id="MobiDB-lite"/>
    </source>
</evidence>
<evidence type="ECO:0000256" key="3">
    <source>
        <dbReference type="ARBA" id="ARBA00005093"/>
    </source>
</evidence>
<feature type="region of interest" description="Disordered" evidence="19">
    <location>
        <begin position="374"/>
        <end position="393"/>
    </location>
</feature>
<evidence type="ECO:0000256" key="18">
    <source>
        <dbReference type="PIRSR" id="PIRSR637359-3"/>
    </source>
</evidence>
<feature type="disulfide bond" evidence="18">
    <location>
        <begin position="963"/>
        <end position="973"/>
    </location>
</feature>
<dbReference type="OMA" id="GLKFWLH"/>
<dbReference type="AlphaFoldDB" id="A0A226CWD8"/>
<dbReference type="GO" id="GO:0016787">
    <property type="term" value="F:hydrolase activity"/>
    <property type="evidence" value="ECO:0007669"/>
    <property type="project" value="UniProtKB-KW"/>
</dbReference>
<dbReference type="InterPro" id="IPR021930">
    <property type="entry name" value="Heparan_SO4_deacetylase_dom"/>
</dbReference>
<feature type="domain" description="Heparan sulphate-N-deacetylase deacetylase" evidence="22">
    <location>
        <begin position="458"/>
        <end position="626"/>
    </location>
</feature>
<evidence type="ECO:0000313" key="25">
    <source>
        <dbReference type="Proteomes" id="UP000198287"/>
    </source>
</evidence>
<keyword evidence="9" id="KW-0735">Signal-anchor</keyword>
<feature type="region of interest" description="Disordered" evidence="19">
    <location>
        <begin position="85"/>
        <end position="125"/>
    </location>
</feature>
<keyword evidence="7" id="KW-0812">Transmembrane</keyword>
<dbReference type="GO" id="GO:0015012">
    <property type="term" value="P:heparan sulfate proteoglycan biosynthetic process"/>
    <property type="evidence" value="ECO:0007669"/>
    <property type="project" value="UniProtKB-UniPathway"/>
</dbReference>
<comment type="caution">
    <text evidence="24">The sequence shown here is derived from an EMBL/GenBank/DDBJ whole genome shotgun (WGS) entry which is preliminary data.</text>
</comment>
<evidence type="ECO:0000256" key="14">
    <source>
        <dbReference type="ARBA" id="ARBA00023180"/>
    </source>
</evidence>
<keyword evidence="6 24" id="KW-0808">Transferase</keyword>
<dbReference type="STRING" id="158441.A0A226CWD8"/>
<comment type="pathway">
    <text evidence="3">Glycan metabolism; heparan sulfate biosynthesis.</text>
</comment>
<evidence type="ECO:0000256" key="4">
    <source>
        <dbReference type="ARBA" id="ARBA00010420"/>
    </source>
</evidence>
<proteinExistence type="inferred from homology"/>
<keyword evidence="11" id="KW-0333">Golgi apparatus</keyword>
<evidence type="ECO:0000256" key="15">
    <source>
        <dbReference type="ARBA" id="ARBA00023268"/>
    </source>
</evidence>
<feature type="domain" description="Heparan sulfate-N-deacetylase N-terminal" evidence="23">
    <location>
        <begin position="183"/>
        <end position="341"/>
    </location>
</feature>
<evidence type="ECO:0000256" key="8">
    <source>
        <dbReference type="ARBA" id="ARBA00022801"/>
    </source>
</evidence>
<evidence type="ECO:0000259" key="23">
    <source>
        <dbReference type="Pfam" id="PF25119"/>
    </source>
</evidence>
<comment type="subcellular location">
    <subcellularLocation>
        <location evidence="1">Golgi apparatus membrane</location>
        <topology evidence="1">Single-pass type II membrane protein</topology>
    </subcellularLocation>
</comment>
<name>A0A226CWD8_FOLCA</name>
<evidence type="ECO:0000256" key="9">
    <source>
        <dbReference type="ARBA" id="ARBA00022968"/>
    </source>
</evidence>
<feature type="domain" description="Sulfotransferase" evidence="21">
    <location>
        <begin position="708"/>
        <end position="1000"/>
    </location>
</feature>
<dbReference type="Pfam" id="PF00685">
    <property type="entry name" value="Sulfotransfer_1"/>
    <property type="match status" value="1"/>
</dbReference>
<sequence>MSHILLNLIITFTLVNPQVCPEQEWDDEVRASHRPLPHVLVILVTRPPRVHLMLAGSCWTRNTPESWTSVKVGAVVGHVSCASSSGCPAGGGTCGGDCTSSRPRDGSSSSSSPPRPTSSTPPAVNLPRSIHRFMVYFVKSLMRTRPEVLYRCPTLSSSGERMRKYIDHATISAGGGNRVRMKIDPKVLLFVETTFSKLGRDLAELLVHNRMKYKVEVSGKSLPVLRNGEKGRFSTILFENYTKYLSLDEWNRNILDKYCAEFDIGIVGFMPSRDETFVGAELRNTAASLLIDTNVRIKDAYLNPSSSVLRLTRAGDIVRGPLPNEPSDLWTVFYPNHTTVQNEPQKGKFVVVVVVAGVQCVLAYPLGYHGRLRSTRRGNGKGNEDPSGHGGNKSWLNLRQCAYVAGETIRIDVKDKGEADGIRRVIFGAGLKFWLHRLLLLDAISYSSRGRLSVSLKRYILIDIDDIFVGERGTRLKKSDVEAILTAQEGLRRLVPGFKFNLGFSAKYFHFGDDEENAGDDLILENSDKFMWFGHMWNHIQPHLYSNLTQLMLDMMKNKDFAKEHGIPTDFGYSVSPHHSGVYPVHDLLFDAWKKVWNVKVTSTEEYPHLRPARLRRGFIHRGIMINVFMTHMSNYGNDRLGLYTFESVIKYVQCWTNLQMVTLPPVLLAEKYFKMHPDEGDPIWGNPCDDPRHRKIWSSNKTCDSLPQFLVIGPQKTGTTALYTFLTMHPAISSNKPSPETFEEVQFFNGKNYLRGLDWYLKFFASEEVLPTTNVTTSFAHASSSFASDDDANAHHNAVPTLPPFHEEPPPHTKRILFEKSATYFDNELVPKRAHALLPRAKLVTILISPAKRAHSWYQHMRAHNDSVALNYTFYEVLTASVGSPKVLRDLRNRCLNPGRYAQNLERWLSYFPPQQLLILDGEELRDDPVAVMYRLQRFLQIQPLFDYSTKLRYDRSKGFYCQVISQNRNKCLGRSKGRHYPPMDDRSEKYLQSYYKSHNSALEKLLRRLDHSIPPWLREDLIE</sequence>
<feature type="domain" description="Heparan sulfate-N-deacetylase N-terminal" evidence="23">
    <location>
        <begin position="413"/>
        <end position="446"/>
    </location>
</feature>
<comment type="pathway">
    <text evidence="2">Glycan metabolism; heparin biosynthesis.</text>
</comment>
<dbReference type="GO" id="GO:0015016">
    <property type="term" value="F:heparan sulfate N-sulfotransferase activity"/>
    <property type="evidence" value="ECO:0007669"/>
    <property type="project" value="UniProtKB-EC"/>
</dbReference>
<dbReference type="Pfam" id="PF25119">
    <property type="entry name" value="HSNSD_N"/>
    <property type="match status" value="2"/>
</dbReference>
<dbReference type="UniPathway" id="UPA00862"/>
<evidence type="ECO:0000256" key="17">
    <source>
        <dbReference type="PIRSR" id="PIRSR637359-2"/>
    </source>
</evidence>
<evidence type="ECO:0000256" key="12">
    <source>
        <dbReference type="ARBA" id="ARBA00023136"/>
    </source>
</evidence>
<evidence type="ECO:0000256" key="6">
    <source>
        <dbReference type="ARBA" id="ARBA00022679"/>
    </source>
</evidence>
<keyword evidence="10" id="KW-1133">Transmembrane helix</keyword>
<keyword evidence="8" id="KW-0378">Hydrolase</keyword>
<feature type="binding site" evidence="17">
    <location>
        <position position="962"/>
    </location>
    <ligand>
        <name>3'-phosphoadenylyl sulfate</name>
        <dbReference type="ChEBI" id="CHEBI:58339"/>
    </ligand>
</feature>
<dbReference type="PANTHER" id="PTHR10605:SF56">
    <property type="entry name" value="BIFUNCTIONAL HEPARAN SULFATE N-DEACETYLASE_N-SULFOTRANSFERASE"/>
    <property type="match status" value="1"/>
</dbReference>
<dbReference type="GO" id="GO:0019213">
    <property type="term" value="F:deacetylase activity"/>
    <property type="evidence" value="ECO:0007669"/>
    <property type="project" value="TreeGrafter"/>
</dbReference>
<dbReference type="SUPFAM" id="SSF52540">
    <property type="entry name" value="P-loop containing nucleoside triphosphate hydrolases"/>
    <property type="match status" value="1"/>
</dbReference>
<evidence type="ECO:0000259" key="21">
    <source>
        <dbReference type="Pfam" id="PF00685"/>
    </source>
</evidence>
<keyword evidence="12" id="KW-0472">Membrane</keyword>
<dbReference type="InterPro" id="IPR000863">
    <property type="entry name" value="Sulfotransferase_dom"/>
</dbReference>
<dbReference type="Proteomes" id="UP000198287">
    <property type="component" value="Unassembled WGS sequence"/>
</dbReference>
<dbReference type="GO" id="GO:0030210">
    <property type="term" value="P:heparin proteoglycan biosynthetic process"/>
    <property type="evidence" value="ECO:0007669"/>
    <property type="project" value="UniProtKB-UniPathway"/>
</dbReference>